<dbReference type="Pfam" id="PF03732">
    <property type="entry name" value="Retrotrans_gag"/>
    <property type="match status" value="1"/>
</dbReference>
<evidence type="ECO:0000313" key="3">
    <source>
        <dbReference type="EMBL" id="KAK4392777.1"/>
    </source>
</evidence>
<dbReference type="InterPro" id="IPR005162">
    <property type="entry name" value="Retrotrans_gag_dom"/>
</dbReference>
<organism evidence="3 4">
    <name type="scientific">Sesamum angolense</name>
    <dbReference type="NCBI Taxonomy" id="2727404"/>
    <lineage>
        <taxon>Eukaryota</taxon>
        <taxon>Viridiplantae</taxon>
        <taxon>Streptophyta</taxon>
        <taxon>Embryophyta</taxon>
        <taxon>Tracheophyta</taxon>
        <taxon>Spermatophyta</taxon>
        <taxon>Magnoliopsida</taxon>
        <taxon>eudicotyledons</taxon>
        <taxon>Gunneridae</taxon>
        <taxon>Pentapetalae</taxon>
        <taxon>asterids</taxon>
        <taxon>lamiids</taxon>
        <taxon>Lamiales</taxon>
        <taxon>Pedaliaceae</taxon>
        <taxon>Sesamum</taxon>
    </lineage>
</organism>
<reference evidence="3" key="2">
    <citation type="journal article" date="2024" name="Plant">
        <title>Genomic evolution and insights into agronomic trait innovations of Sesamum species.</title>
        <authorList>
            <person name="Miao H."/>
            <person name="Wang L."/>
            <person name="Qu L."/>
            <person name="Liu H."/>
            <person name="Sun Y."/>
            <person name="Le M."/>
            <person name="Wang Q."/>
            <person name="Wei S."/>
            <person name="Zheng Y."/>
            <person name="Lin W."/>
            <person name="Duan Y."/>
            <person name="Cao H."/>
            <person name="Xiong S."/>
            <person name="Wang X."/>
            <person name="Wei L."/>
            <person name="Li C."/>
            <person name="Ma Q."/>
            <person name="Ju M."/>
            <person name="Zhao R."/>
            <person name="Li G."/>
            <person name="Mu C."/>
            <person name="Tian Q."/>
            <person name="Mei H."/>
            <person name="Zhang T."/>
            <person name="Gao T."/>
            <person name="Zhang H."/>
        </authorList>
    </citation>
    <scope>NUCLEOTIDE SEQUENCE</scope>
    <source>
        <strain evidence="3">K16</strain>
    </source>
</reference>
<evidence type="ECO:0000259" key="2">
    <source>
        <dbReference type="Pfam" id="PF03732"/>
    </source>
</evidence>
<evidence type="ECO:0000313" key="4">
    <source>
        <dbReference type="Proteomes" id="UP001289374"/>
    </source>
</evidence>
<name>A0AAE2BPB3_9LAMI</name>
<proteinExistence type="predicted"/>
<feature type="domain" description="Retrotransposon gag" evidence="2">
    <location>
        <begin position="5"/>
        <end position="85"/>
    </location>
</feature>
<evidence type="ECO:0000256" key="1">
    <source>
        <dbReference type="SAM" id="MobiDB-lite"/>
    </source>
</evidence>
<dbReference type="EMBL" id="JACGWL010000011">
    <property type="protein sequence ID" value="KAK4392777.1"/>
    <property type="molecule type" value="Genomic_DNA"/>
</dbReference>
<accession>A0AAE2BPB3</accession>
<reference evidence="3" key="1">
    <citation type="submission" date="2020-06" db="EMBL/GenBank/DDBJ databases">
        <authorList>
            <person name="Li T."/>
            <person name="Hu X."/>
            <person name="Zhang T."/>
            <person name="Song X."/>
            <person name="Zhang H."/>
            <person name="Dai N."/>
            <person name="Sheng W."/>
            <person name="Hou X."/>
            <person name="Wei L."/>
        </authorList>
    </citation>
    <scope>NUCLEOTIDE SEQUENCE</scope>
    <source>
        <strain evidence="3">K16</strain>
        <tissue evidence="3">Leaf</tissue>
    </source>
</reference>
<dbReference type="AlphaFoldDB" id="A0AAE2BPB3"/>
<dbReference type="Proteomes" id="UP001289374">
    <property type="component" value="Unassembled WGS sequence"/>
</dbReference>
<keyword evidence="4" id="KW-1185">Reference proteome</keyword>
<sequence length="145" mass="16767">MDDQAAQQWFNQFPVEVIENFQEFRSLVFHQFSSNRKLRKIELSLFAVQQKEKEPLKEYLQKFNDAALKVPFTTQEVEVSTISQGIFDGDFFKFLAKKPVSKFDALLTRAEKSINMEDAQAAKKKRRGEKKEGNKGGDPLQETSN</sequence>
<gene>
    <name evidence="3" type="ORF">Sango_2055500</name>
</gene>
<feature type="region of interest" description="Disordered" evidence="1">
    <location>
        <begin position="117"/>
        <end position="145"/>
    </location>
</feature>
<protein>
    <recommendedName>
        <fullName evidence="2">Retrotransposon gag domain-containing protein</fullName>
    </recommendedName>
</protein>
<comment type="caution">
    <text evidence="3">The sequence shown here is derived from an EMBL/GenBank/DDBJ whole genome shotgun (WGS) entry which is preliminary data.</text>
</comment>